<accession>A0ABS2DVB3</accession>
<dbReference type="InterPro" id="IPR055847">
    <property type="entry name" value="DUF7424"/>
</dbReference>
<evidence type="ECO:0000313" key="3">
    <source>
        <dbReference type="Proteomes" id="UP000715095"/>
    </source>
</evidence>
<organism evidence="2 3">
    <name type="scientific">Sutterella massiliensis</name>
    <dbReference type="NCBI Taxonomy" id="1816689"/>
    <lineage>
        <taxon>Bacteria</taxon>
        <taxon>Pseudomonadati</taxon>
        <taxon>Pseudomonadota</taxon>
        <taxon>Betaproteobacteria</taxon>
        <taxon>Burkholderiales</taxon>
        <taxon>Sutterellaceae</taxon>
        <taxon>Sutterella</taxon>
    </lineage>
</organism>
<name>A0ABS2DVB3_9BURK</name>
<proteinExistence type="predicted"/>
<evidence type="ECO:0000259" key="1">
    <source>
        <dbReference type="Pfam" id="PF24199"/>
    </source>
</evidence>
<dbReference type="Pfam" id="PF24199">
    <property type="entry name" value="DUF7424"/>
    <property type="match status" value="1"/>
</dbReference>
<reference evidence="2 3" key="1">
    <citation type="journal article" date="2021" name="Sci. Rep.">
        <title>The distribution of antibiotic resistance genes in chicken gut microbiota commensals.</title>
        <authorList>
            <person name="Juricova H."/>
            <person name="Matiasovicova J."/>
            <person name="Kubasova T."/>
            <person name="Cejkova D."/>
            <person name="Rychlik I."/>
        </authorList>
    </citation>
    <scope>NUCLEOTIDE SEQUENCE [LARGE SCALE GENOMIC DNA]</scope>
    <source>
        <strain evidence="2 3">An829</strain>
    </source>
</reference>
<gene>
    <name evidence="2" type="ORF">H6A60_12370</name>
</gene>
<keyword evidence="3" id="KW-1185">Reference proteome</keyword>
<comment type="caution">
    <text evidence="2">The sequence shown here is derived from an EMBL/GenBank/DDBJ whole genome shotgun (WGS) entry which is preliminary data.</text>
</comment>
<sequence length="127" mass="13845">MKSRATFSIPVLVGKSETACSGHDICFGLASDRNDSYMVAAGPAFLDGYRKLEKVGHYDLDPQIRIGLTNDGDAPVNLIATSLYVNDTPMHFEKFVVHPARYAELRLSDAAVDAVLAGKSVLIFIRE</sequence>
<protein>
    <recommendedName>
        <fullName evidence="1">DUF7424 domain-containing protein</fullName>
    </recommendedName>
</protein>
<evidence type="ECO:0000313" key="2">
    <source>
        <dbReference type="EMBL" id="MBM6705258.1"/>
    </source>
</evidence>
<dbReference type="EMBL" id="JACJJC010000258">
    <property type="protein sequence ID" value="MBM6705258.1"/>
    <property type="molecule type" value="Genomic_DNA"/>
</dbReference>
<feature type="domain" description="DUF7424" evidence="1">
    <location>
        <begin position="1"/>
        <end position="120"/>
    </location>
</feature>
<dbReference type="Proteomes" id="UP000715095">
    <property type="component" value="Unassembled WGS sequence"/>
</dbReference>